<sequence>MAKVVRLNAPASMRVTEMPKEEIERHVAGLADRALDLAGENRFVGVNAVALGQIAGDTTVWAQWTRACCGSRQRIDDYTDPVAEDYGITPGVLPESIARGHLESHFQVVELQGDDHVGG</sequence>
<proteinExistence type="predicted"/>
<dbReference type="EMBL" id="AP022596">
    <property type="protein sequence ID" value="BBY65528.1"/>
    <property type="molecule type" value="Genomic_DNA"/>
</dbReference>
<dbReference type="AlphaFoldDB" id="A0A7I7T8X5"/>
<evidence type="ECO:0000313" key="2">
    <source>
        <dbReference type="Proteomes" id="UP000467148"/>
    </source>
</evidence>
<gene>
    <name evidence="1" type="ORF">MHEL_37710</name>
</gene>
<protein>
    <submittedName>
        <fullName evidence="1">Uncharacterized protein</fullName>
    </submittedName>
</protein>
<evidence type="ECO:0000313" key="1">
    <source>
        <dbReference type="EMBL" id="BBY65528.1"/>
    </source>
</evidence>
<reference evidence="1 2" key="1">
    <citation type="journal article" date="2019" name="Emerg. Microbes Infect.">
        <title>Comprehensive subspecies identification of 175 nontuberculous mycobacteria species based on 7547 genomic profiles.</title>
        <authorList>
            <person name="Matsumoto Y."/>
            <person name="Kinjo T."/>
            <person name="Motooka D."/>
            <person name="Nabeya D."/>
            <person name="Jung N."/>
            <person name="Uechi K."/>
            <person name="Horii T."/>
            <person name="Iida T."/>
            <person name="Fujita J."/>
            <person name="Nakamura S."/>
        </authorList>
    </citation>
    <scope>NUCLEOTIDE SEQUENCE [LARGE SCALE GENOMIC DNA]</scope>
    <source>
        <strain evidence="1 2">JCM 30396</strain>
    </source>
</reference>
<keyword evidence="2" id="KW-1185">Reference proteome</keyword>
<dbReference type="KEGG" id="mhev:MHEL_37710"/>
<organism evidence="1 2">
    <name type="scientific">Mycolicibacterium helvum</name>
    <dbReference type="NCBI Taxonomy" id="1534349"/>
    <lineage>
        <taxon>Bacteria</taxon>
        <taxon>Bacillati</taxon>
        <taxon>Actinomycetota</taxon>
        <taxon>Actinomycetes</taxon>
        <taxon>Mycobacteriales</taxon>
        <taxon>Mycobacteriaceae</taxon>
        <taxon>Mycolicibacterium</taxon>
    </lineage>
</organism>
<dbReference type="Proteomes" id="UP000467148">
    <property type="component" value="Chromosome"/>
</dbReference>
<name>A0A7I7T8X5_9MYCO</name>
<dbReference type="RefSeq" id="WP_163749595.1">
    <property type="nucleotide sequence ID" value="NZ_AP022596.1"/>
</dbReference>
<accession>A0A7I7T8X5</accession>